<dbReference type="EMBL" id="PQAP01000134">
    <property type="protein sequence ID" value="PWB70838.1"/>
    <property type="molecule type" value="Genomic_DNA"/>
</dbReference>
<evidence type="ECO:0000256" key="1">
    <source>
        <dbReference type="ARBA" id="ARBA00010688"/>
    </source>
</evidence>
<feature type="domain" description="Carbohydrate kinase PfkB" evidence="6">
    <location>
        <begin position="17"/>
        <end position="283"/>
    </location>
</feature>
<keyword evidence="2" id="KW-0808">Transferase</keyword>
<evidence type="ECO:0000313" key="8">
    <source>
        <dbReference type="Proteomes" id="UP000250918"/>
    </source>
</evidence>
<organism evidence="7 8">
    <name type="scientific">candidate division GN15 bacterium</name>
    <dbReference type="NCBI Taxonomy" id="2072418"/>
    <lineage>
        <taxon>Bacteria</taxon>
        <taxon>candidate division GN15</taxon>
    </lineage>
</organism>
<evidence type="ECO:0000259" key="6">
    <source>
        <dbReference type="Pfam" id="PF00294"/>
    </source>
</evidence>
<comment type="similarity">
    <text evidence="1">Belongs to the carbohydrate kinase PfkB family.</text>
</comment>
<accession>A0A855X5L1</accession>
<dbReference type="InterPro" id="IPR029056">
    <property type="entry name" value="Ribokinase-like"/>
</dbReference>
<dbReference type="GO" id="GO:0005524">
    <property type="term" value="F:ATP binding"/>
    <property type="evidence" value="ECO:0007669"/>
    <property type="project" value="UniProtKB-KW"/>
</dbReference>
<reference evidence="7 8" key="1">
    <citation type="journal article" date="2018" name="ISME J.">
        <title>A methanotrophic archaeon couples anaerobic oxidation of methane to Fe(III) reduction.</title>
        <authorList>
            <person name="Cai C."/>
            <person name="Leu A.O."/>
            <person name="Xie G.J."/>
            <person name="Guo J."/>
            <person name="Feng Y."/>
            <person name="Zhao J.X."/>
            <person name="Tyson G.W."/>
            <person name="Yuan Z."/>
            <person name="Hu S."/>
        </authorList>
    </citation>
    <scope>NUCLEOTIDE SEQUENCE [LARGE SCALE GENOMIC DNA]</scope>
    <source>
        <strain evidence="7">FeB_12</strain>
    </source>
</reference>
<dbReference type="GO" id="GO:0016301">
    <property type="term" value="F:kinase activity"/>
    <property type="evidence" value="ECO:0007669"/>
    <property type="project" value="UniProtKB-KW"/>
</dbReference>
<keyword evidence="3" id="KW-0547">Nucleotide-binding</keyword>
<keyword evidence="5" id="KW-0067">ATP-binding</keyword>
<dbReference type="SUPFAM" id="SSF53613">
    <property type="entry name" value="Ribokinase-like"/>
    <property type="match status" value="1"/>
</dbReference>
<evidence type="ECO:0000256" key="2">
    <source>
        <dbReference type="ARBA" id="ARBA00022679"/>
    </source>
</evidence>
<evidence type="ECO:0000313" key="7">
    <source>
        <dbReference type="EMBL" id="PWB70838.1"/>
    </source>
</evidence>
<evidence type="ECO:0000256" key="3">
    <source>
        <dbReference type="ARBA" id="ARBA00022741"/>
    </source>
</evidence>
<dbReference type="Proteomes" id="UP000250918">
    <property type="component" value="Unassembled WGS sequence"/>
</dbReference>
<dbReference type="PANTHER" id="PTHR43085:SF1">
    <property type="entry name" value="PSEUDOURIDINE KINASE-RELATED"/>
    <property type="match status" value="1"/>
</dbReference>
<sequence length="311" mass="34021">MISAIGNPVYDYIKTPRVDTKERILSGCSTNAALVLAKLGVPVRLVGAVGDDFKSQFVADLKKFGIEPEIHPSPETGGFSLVYYDAFGNRTLDLLGRAANIERLNMDSLRESEAVLIGPILGEVSFDAIRDIRAHYSGLFFCDPQGLLRNADETGRIYHEKKPGIEGALRQFDIVKPNELEGKVLTGIDCRKDPYEAARIIKSWGPKIVIVTLAELGSVIYDGTQFIDIPPYEVDLIDATGAGDTYMAGFTFEYLKTGGDLKKAGCFASATSSIMIENVGPGFVMTEAMIRERQQKLLRMPDFKPAVAVNS</sequence>
<name>A0A855X5L1_9BACT</name>
<keyword evidence="4 7" id="KW-0418">Kinase</keyword>
<evidence type="ECO:0000256" key="5">
    <source>
        <dbReference type="ARBA" id="ARBA00022840"/>
    </source>
</evidence>
<evidence type="ECO:0000256" key="4">
    <source>
        <dbReference type="ARBA" id="ARBA00022777"/>
    </source>
</evidence>
<protein>
    <submittedName>
        <fullName evidence="7">Ribokinase</fullName>
    </submittedName>
</protein>
<gene>
    <name evidence="7" type="ORF">C3F09_08560</name>
</gene>
<dbReference type="PANTHER" id="PTHR43085">
    <property type="entry name" value="HEXOKINASE FAMILY MEMBER"/>
    <property type="match status" value="1"/>
</dbReference>
<proteinExistence type="inferred from homology"/>
<dbReference type="InterPro" id="IPR050306">
    <property type="entry name" value="PfkB_Carbo_kinase"/>
</dbReference>
<comment type="caution">
    <text evidence="7">The sequence shown here is derived from an EMBL/GenBank/DDBJ whole genome shotgun (WGS) entry which is preliminary data.</text>
</comment>
<dbReference type="Pfam" id="PF00294">
    <property type="entry name" value="PfkB"/>
    <property type="match status" value="1"/>
</dbReference>
<dbReference type="Gene3D" id="3.40.1190.20">
    <property type="match status" value="1"/>
</dbReference>
<dbReference type="AlphaFoldDB" id="A0A855X5L1"/>
<dbReference type="InterPro" id="IPR011611">
    <property type="entry name" value="PfkB_dom"/>
</dbReference>